<keyword evidence="5" id="KW-0694">RNA-binding</keyword>
<dbReference type="Pfam" id="PF08241">
    <property type="entry name" value="Methyltransf_11"/>
    <property type="match status" value="1"/>
</dbReference>
<evidence type="ECO:0000313" key="9">
    <source>
        <dbReference type="Proteomes" id="UP000035681"/>
    </source>
</evidence>
<dbReference type="GO" id="GO:0003723">
    <property type="term" value="F:RNA binding"/>
    <property type="evidence" value="ECO:0007669"/>
    <property type="project" value="UniProtKB-UniRule"/>
</dbReference>
<keyword evidence="2" id="KW-0489">Methyltransferase</keyword>
<keyword evidence="3" id="KW-0808">Transferase</keyword>
<dbReference type="InterPro" id="IPR029063">
    <property type="entry name" value="SAM-dependent_MTases_sf"/>
</dbReference>
<evidence type="ECO:0000256" key="5">
    <source>
        <dbReference type="PROSITE-ProRule" id="PRU00176"/>
    </source>
</evidence>
<evidence type="ECO:0000256" key="2">
    <source>
        <dbReference type="ARBA" id="ARBA00022603"/>
    </source>
</evidence>
<keyword evidence="4" id="KW-0408">Iron</keyword>
<dbReference type="AlphaFoldDB" id="A0AAF5DII5"/>
<organism evidence="9 10">
    <name type="scientific">Strongyloides stercoralis</name>
    <name type="common">Threadworm</name>
    <dbReference type="NCBI Taxonomy" id="6248"/>
    <lineage>
        <taxon>Eukaryota</taxon>
        <taxon>Metazoa</taxon>
        <taxon>Ecdysozoa</taxon>
        <taxon>Nematoda</taxon>
        <taxon>Chromadorea</taxon>
        <taxon>Rhabditida</taxon>
        <taxon>Tylenchina</taxon>
        <taxon>Panagrolaimomorpha</taxon>
        <taxon>Strongyloidoidea</taxon>
        <taxon>Strongyloididae</taxon>
        <taxon>Strongyloides</taxon>
    </lineage>
</organism>
<evidence type="ECO:0000256" key="6">
    <source>
        <dbReference type="SAM" id="Coils"/>
    </source>
</evidence>
<evidence type="ECO:0000256" key="7">
    <source>
        <dbReference type="SAM" id="MobiDB-lite"/>
    </source>
</evidence>
<dbReference type="Pfam" id="PF00076">
    <property type="entry name" value="RRM_1"/>
    <property type="match status" value="1"/>
</dbReference>
<feature type="compositionally biased region" description="Basic residues" evidence="7">
    <location>
        <begin position="203"/>
        <end position="212"/>
    </location>
</feature>
<keyword evidence="6" id="KW-0175">Coiled coil</keyword>
<dbReference type="InterPro" id="IPR012677">
    <property type="entry name" value="Nucleotide-bd_a/b_plait_sf"/>
</dbReference>
<sequence>KANNGKVFFKLKAFAYILEGHPPIHTFILSSEGSWFFKNRILKLEDSQDVVENNDSYIMDSEMDSLEERMKQIEREAESLRQMQNDVSQKMLTTSSPQFPPALTPEEKAEQDARSVYVGNVDYGATNEELQSHFESCGEVKRVTILHDKYTGSPKGFAYVEFANEEAVDSALELSDSLFRGRQIKVIKKRTNKPGISTTNRPPRGRGIRGRMPRGRGFLATRGFRGRIAFRARVYGVYWDDRFKEEESYEWIANFDDFGDILLEFIEPEYSILHIGCGNSKLSQQLFDRGFKNITNLDFSSVLVEKGKINEPHFSWVCDDMTKLSTIPSKTFDIVLEKAAIESITTKEKSQWSYSQDTINDLDNIFQSIQRVLKDDGRFISISFTQPHFRIPHMLRFPYWDIIPATFGDYFHFFIYISTMGKEPSAEILKKYQNFLTNDRSDNLRLNNKEKDEGMVNQTQTEEELIEEENSILQRFSLSLM</sequence>
<dbReference type="GO" id="GO:0008757">
    <property type="term" value="F:S-adenosylmethionine-dependent methyltransferase activity"/>
    <property type="evidence" value="ECO:0007669"/>
    <property type="project" value="InterPro"/>
</dbReference>
<proteinExistence type="inferred from homology"/>
<dbReference type="InterPro" id="IPR051419">
    <property type="entry name" value="Lys/N-term_MeTrsfase_sf"/>
</dbReference>
<protein>
    <submittedName>
        <fullName evidence="10">RRM domain-containing protein</fullName>
    </submittedName>
</protein>
<keyword evidence="9" id="KW-1185">Reference proteome</keyword>
<evidence type="ECO:0000313" key="10">
    <source>
        <dbReference type="WBParaSite" id="TCONS_00012218.p1"/>
    </source>
</evidence>
<dbReference type="CDD" id="cd02440">
    <property type="entry name" value="AdoMet_MTases"/>
    <property type="match status" value="1"/>
</dbReference>
<dbReference type="PANTHER" id="PTHR12176">
    <property type="entry name" value="SAM-DEPENDENT METHYLTRANSFERASE SUPERFAMILY PROTEIN"/>
    <property type="match status" value="1"/>
</dbReference>
<dbReference type="SUPFAM" id="SSF54928">
    <property type="entry name" value="RNA-binding domain, RBD"/>
    <property type="match status" value="1"/>
</dbReference>
<dbReference type="Gene3D" id="3.30.70.330">
    <property type="match status" value="1"/>
</dbReference>
<evidence type="ECO:0000256" key="4">
    <source>
        <dbReference type="ARBA" id="ARBA00023004"/>
    </source>
</evidence>
<dbReference type="SUPFAM" id="SSF53335">
    <property type="entry name" value="S-adenosyl-L-methionine-dependent methyltransferases"/>
    <property type="match status" value="1"/>
</dbReference>
<dbReference type="InterPro" id="IPR035979">
    <property type="entry name" value="RBD_domain_sf"/>
</dbReference>
<dbReference type="PANTHER" id="PTHR12176:SF80">
    <property type="entry name" value="EEF1A LYSINE METHYLTRANSFERASE 4"/>
    <property type="match status" value="1"/>
</dbReference>
<feature type="coiled-coil region" evidence="6">
    <location>
        <begin position="56"/>
        <end position="90"/>
    </location>
</feature>
<dbReference type="WBParaSite" id="TCONS_00012218.p1">
    <property type="protein sequence ID" value="TCONS_00012218.p1"/>
    <property type="gene ID" value="XLOC_007717"/>
</dbReference>
<comment type="similarity">
    <text evidence="1">Belongs to the methyltransferase superfamily.</text>
</comment>
<accession>A0AAF5DII5</accession>
<evidence type="ECO:0000256" key="3">
    <source>
        <dbReference type="ARBA" id="ARBA00022679"/>
    </source>
</evidence>
<dbReference type="Gene3D" id="3.40.50.150">
    <property type="entry name" value="Vaccinia Virus protein VP39"/>
    <property type="match status" value="1"/>
</dbReference>
<dbReference type="InterPro" id="IPR013216">
    <property type="entry name" value="Methyltransf_11"/>
</dbReference>
<reference evidence="10" key="1">
    <citation type="submission" date="2024-02" db="UniProtKB">
        <authorList>
            <consortium name="WormBaseParasite"/>
        </authorList>
    </citation>
    <scope>IDENTIFICATION</scope>
</reference>
<dbReference type="PROSITE" id="PS50102">
    <property type="entry name" value="RRM"/>
    <property type="match status" value="1"/>
</dbReference>
<dbReference type="InterPro" id="IPR000504">
    <property type="entry name" value="RRM_dom"/>
</dbReference>
<evidence type="ECO:0000259" key="8">
    <source>
        <dbReference type="PROSITE" id="PS50102"/>
    </source>
</evidence>
<feature type="region of interest" description="Disordered" evidence="7">
    <location>
        <begin position="193"/>
        <end position="212"/>
    </location>
</feature>
<dbReference type="SMART" id="SM00360">
    <property type="entry name" value="RRM"/>
    <property type="match status" value="1"/>
</dbReference>
<dbReference type="Proteomes" id="UP000035681">
    <property type="component" value="Unplaced"/>
</dbReference>
<name>A0AAF5DII5_STRER</name>
<evidence type="ECO:0000256" key="1">
    <source>
        <dbReference type="ARBA" id="ARBA00008361"/>
    </source>
</evidence>
<dbReference type="GO" id="GO:0032259">
    <property type="term" value="P:methylation"/>
    <property type="evidence" value="ECO:0007669"/>
    <property type="project" value="UniProtKB-KW"/>
</dbReference>
<feature type="domain" description="RRM" evidence="8">
    <location>
        <begin position="114"/>
        <end position="191"/>
    </location>
</feature>